<dbReference type="PRINTS" id="PR02047">
    <property type="entry name" value="BREFELDNASP4"/>
</dbReference>
<keyword evidence="3 6" id="KW-1133">Transmembrane helix</keyword>
<dbReference type="Proteomes" id="UP000284842">
    <property type="component" value="Unassembled WGS sequence"/>
</dbReference>
<evidence type="ECO:0000256" key="2">
    <source>
        <dbReference type="ARBA" id="ARBA00022692"/>
    </source>
</evidence>
<dbReference type="Pfam" id="PF10334">
    <property type="entry name" value="BRE4"/>
    <property type="match status" value="1"/>
</dbReference>
<feature type="transmembrane region" description="Helical" evidence="6">
    <location>
        <begin position="782"/>
        <end position="801"/>
    </location>
</feature>
<evidence type="ECO:0000259" key="8">
    <source>
        <dbReference type="Pfam" id="PF13515"/>
    </source>
</evidence>
<sequence>MTSRLGSHPSGVPSTNHLHDEDTRRNDTMELEDPLSSSVASIQGSSCATSFSRRRPLDYKSVSKLSATTSQGSRDHDSQSQWSIFGQVMENEGHLPANWRLNSPGLSGSSANLPSDGALGGPSASFNFDRADDDAETTSLFTHHHHDASDDQSLADSETTTTQRSSESYNIFHLIFLSPIAQNVLKCAIAYFVASLFTFTPTLSSLIGDITSNGHGGNGGKPSPSGHMVATIAVYFHPAKTVGSMIEADIFCVFGIIYAALICLVSMSMFWWFEMKPGWETVGDCVVVFWIGISMAVLAWLKVWMDNPSFNTTCSMTAIMIFVVIIKEGGMDTLVQVSVIFLFGALVSNLVCYFLWPQTARSNLQSSMIKTLEGLSTLLPMLTSTFLLEGDGTSHFVNMDKIKTAVANHQSSFTSLRKYLKEAKNEWILTGTSASADLLGRRAYEDAVDSLNRLAQHLNGLRSGTSLQHDLIQAGLTQKSSKFYKGKSPHQAVDEEGNEAEGLKAAAAVFNQLVDDLAPPLKALSACSTLTLRRLQEASFRSTKESRRLSDVIHPTEFTDLIEGIEASMTQFELVSNDAVMRLYRQGEQNSHDPANETILLVFFFIFTFQEFAGELITLVDFIERIYQYEQHRTLKGAWWVRFTERVSRIFSMPFKKSGSQNRPGFNLRNRLSFVILPQRRHPHPSFPKIRPHAPNTIQTPPKSQLSFVGKVNQTLWEVGKRMSEKDVKFAIKVGLSTAIFTIPAFIESTRPIFLDFWGDWALISFFIVMSPTIGATNYLSLQRLLGTFFGAAIAVAFYSLFPENAIVLSLLGFCVSLPCFYIAVAKPQYLSASRFVLLTYNLTCLFCYNLRRQDLAVVDIGIQRAIAVIAGILWAAFISRFWWPTEARRELSESLSEFCLNIGWLYTRLVASNSFAPEYREGRSQNDTDLTQMRATRLNNSIHEFMAMELHLQIKLIELQNLLVQAQHEPRLKGPFPVDLYRKILISLQTILDKLHSMRCVTTKEECVRKEFILPVSKERREMVGNIMLSFSTLAAAFRLKAPLPPYLPPAEKSRQRLVEAIRKLEVVKKREVKVSRQLLYFAYALTMKGVTMELEFLGRTLQDAFGVIGQTAEEFEMLFQPMLESHSTIEHVA</sequence>
<feature type="transmembrane region" description="Helical" evidence="6">
    <location>
        <begin position="333"/>
        <end position="356"/>
    </location>
</feature>
<reference evidence="9 10" key="1">
    <citation type="journal article" date="2018" name="Evol. Lett.">
        <title>Horizontal gene cluster transfer increased hallucinogenic mushroom diversity.</title>
        <authorList>
            <person name="Reynolds H.T."/>
            <person name="Vijayakumar V."/>
            <person name="Gluck-Thaler E."/>
            <person name="Korotkin H.B."/>
            <person name="Matheny P.B."/>
            <person name="Slot J.C."/>
        </authorList>
    </citation>
    <scope>NUCLEOTIDE SEQUENCE [LARGE SCALE GENOMIC DNA]</scope>
    <source>
        <strain evidence="9 10">2629</strain>
    </source>
</reference>
<dbReference type="InterPro" id="IPR023244">
    <property type="entry name" value="Brefeldin_A-sensitivity_4"/>
</dbReference>
<evidence type="ECO:0000313" key="9">
    <source>
        <dbReference type="EMBL" id="PPQ71156.1"/>
    </source>
</evidence>
<dbReference type="PANTHER" id="PTHR47804:SF1">
    <property type="entry name" value="DUF2421 DOMAIN-CONTAINING PROTEIN"/>
    <property type="match status" value="1"/>
</dbReference>
<keyword evidence="10" id="KW-1185">Reference proteome</keyword>
<dbReference type="PANTHER" id="PTHR47804">
    <property type="entry name" value="60S RIBOSOMAL PROTEIN L19"/>
    <property type="match status" value="1"/>
</dbReference>
<dbReference type="InterPro" id="IPR049453">
    <property type="entry name" value="Memb_transporter_dom"/>
</dbReference>
<feature type="domain" description="DUF2421" evidence="7">
    <location>
        <begin position="887"/>
        <end position="1050"/>
    </location>
</feature>
<feature type="compositionally biased region" description="Basic and acidic residues" evidence="5">
    <location>
        <begin position="17"/>
        <end position="28"/>
    </location>
</feature>
<protein>
    <submittedName>
        <fullName evidence="9">Uncharacterized protein</fullName>
    </submittedName>
</protein>
<evidence type="ECO:0000256" key="3">
    <source>
        <dbReference type="ARBA" id="ARBA00022989"/>
    </source>
</evidence>
<feature type="domain" description="Integral membrane bound transporter" evidence="8">
    <location>
        <begin position="759"/>
        <end position="879"/>
    </location>
</feature>
<feature type="transmembrane region" description="Helical" evidence="6">
    <location>
        <begin position="309"/>
        <end position="326"/>
    </location>
</feature>
<dbReference type="GO" id="GO:0016020">
    <property type="term" value="C:membrane"/>
    <property type="evidence" value="ECO:0007669"/>
    <property type="project" value="UniProtKB-SubCell"/>
</dbReference>
<comment type="subcellular location">
    <subcellularLocation>
        <location evidence="1">Membrane</location>
        <topology evidence="1">Multi-pass membrane protein</topology>
    </subcellularLocation>
</comment>
<dbReference type="InterPro" id="IPR052430">
    <property type="entry name" value="IVT-Associated"/>
</dbReference>
<evidence type="ECO:0000313" key="10">
    <source>
        <dbReference type="Proteomes" id="UP000284842"/>
    </source>
</evidence>
<name>A0A409VY25_9AGAR</name>
<evidence type="ECO:0000259" key="7">
    <source>
        <dbReference type="Pfam" id="PF10334"/>
    </source>
</evidence>
<feature type="compositionally biased region" description="Polar residues" evidence="5">
    <location>
        <begin position="35"/>
        <end position="47"/>
    </location>
</feature>
<dbReference type="AlphaFoldDB" id="A0A409VY25"/>
<dbReference type="Pfam" id="PF13515">
    <property type="entry name" value="FUSC_2"/>
    <property type="match status" value="1"/>
</dbReference>
<evidence type="ECO:0000256" key="4">
    <source>
        <dbReference type="ARBA" id="ARBA00023136"/>
    </source>
</evidence>
<evidence type="ECO:0000256" key="1">
    <source>
        <dbReference type="ARBA" id="ARBA00004141"/>
    </source>
</evidence>
<accession>A0A409VY25</accession>
<feature type="transmembrane region" description="Helical" evidence="6">
    <location>
        <begin position="753"/>
        <end position="770"/>
    </location>
</feature>
<keyword evidence="4 6" id="KW-0472">Membrane</keyword>
<evidence type="ECO:0000256" key="6">
    <source>
        <dbReference type="SAM" id="Phobius"/>
    </source>
</evidence>
<feature type="transmembrane region" description="Helical" evidence="6">
    <location>
        <begin position="730"/>
        <end position="747"/>
    </location>
</feature>
<dbReference type="InterPro" id="IPR018820">
    <property type="entry name" value="BRE4-related_DUF2421"/>
</dbReference>
<comment type="caution">
    <text evidence="9">The sequence shown here is derived from an EMBL/GenBank/DDBJ whole genome shotgun (WGS) entry which is preliminary data.</text>
</comment>
<dbReference type="STRING" id="181874.A0A409VY25"/>
<feature type="region of interest" description="Disordered" evidence="5">
    <location>
        <begin position="1"/>
        <end position="47"/>
    </location>
</feature>
<feature type="transmembrane region" description="Helical" evidence="6">
    <location>
        <begin position="253"/>
        <end position="273"/>
    </location>
</feature>
<feature type="transmembrane region" description="Helical" evidence="6">
    <location>
        <begin position="285"/>
        <end position="303"/>
    </location>
</feature>
<dbReference type="OrthoDB" id="68611at2759"/>
<organism evidence="9 10">
    <name type="scientific">Panaeolus cyanescens</name>
    <dbReference type="NCBI Taxonomy" id="181874"/>
    <lineage>
        <taxon>Eukaryota</taxon>
        <taxon>Fungi</taxon>
        <taxon>Dikarya</taxon>
        <taxon>Basidiomycota</taxon>
        <taxon>Agaricomycotina</taxon>
        <taxon>Agaricomycetes</taxon>
        <taxon>Agaricomycetidae</taxon>
        <taxon>Agaricales</taxon>
        <taxon>Agaricineae</taxon>
        <taxon>Galeropsidaceae</taxon>
        <taxon>Panaeolus</taxon>
    </lineage>
</organism>
<proteinExistence type="predicted"/>
<feature type="transmembrane region" description="Helical" evidence="6">
    <location>
        <begin position="807"/>
        <end position="824"/>
    </location>
</feature>
<feature type="transmembrane region" description="Helical" evidence="6">
    <location>
        <begin position="864"/>
        <end position="884"/>
    </location>
</feature>
<keyword evidence="2 6" id="KW-0812">Transmembrane</keyword>
<dbReference type="EMBL" id="NHTK01005926">
    <property type="protein sequence ID" value="PPQ71156.1"/>
    <property type="molecule type" value="Genomic_DNA"/>
</dbReference>
<gene>
    <name evidence="9" type="ORF">CVT24_009837</name>
</gene>
<dbReference type="InParanoid" id="A0A409VY25"/>
<evidence type="ECO:0000256" key="5">
    <source>
        <dbReference type="SAM" id="MobiDB-lite"/>
    </source>
</evidence>